<dbReference type="Proteomes" id="UP001589692">
    <property type="component" value="Unassembled WGS sequence"/>
</dbReference>
<keyword evidence="3 8" id="KW-0540">Nuclease</keyword>
<dbReference type="InterPro" id="IPR050556">
    <property type="entry name" value="Type_II_TA_system_RNase"/>
</dbReference>
<evidence type="ECO:0000313" key="10">
    <source>
        <dbReference type="EMBL" id="MFB9950447.1"/>
    </source>
</evidence>
<reference evidence="10 11" key="1">
    <citation type="submission" date="2024-09" db="EMBL/GenBank/DDBJ databases">
        <authorList>
            <person name="Sun Q."/>
            <person name="Mori K."/>
        </authorList>
    </citation>
    <scope>NUCLEOTIDE SEQUENCE [LARGE SCALE GENOMIC DNA]</scope>
    <source>
        <strain evidence="10 11">TBRC 4938</strain>
    </source>
</reference>
<evidence type="ECO:0000313" key="11">
    <source>
        <dbReference type="Proteomes" id="UP001589692"/>
    </source>
</evidence>
<feature type="domain" description="PIN" evidence="9">
    <location>
        <begin position="6"/>
        <end position="125"/>
    </location>
</feature>
<dbReference type="EMBL" id="JBHMAA010000017">
    <property type="protein sequence ID" value="MFB9950447.1"/>
    <property type="molecule type" value="Genomic_DNA"/>
</dbReference>
<comment type="caution">
    <text evidence="8">Lacks conserved residue(s) required for the propagation of feature annotation.</text>
</comment>
<keyword evidence="8" id="KW-0800">Toxin</keyword>
<dbReference type="HAMAP" id="MF_00265">
    <property type="entry name" value="VapC_Nob1"/>
    <property type="match status" value="1"/>
</dbReference>
<comment type="function">
    <text evidence="8">Toxic component of a toxin-antitoxin (TA) system. An RNase.</text>
</comment>
<comment type="cofactor">
    <cofactor evidence="1 8">
        <name>Mg(2+)</name>
        <dbReference type="ChEBI" id="CHEBI:18420"/>
    </cofactor>
</comment>
<dbReference type="InterPro" id="IPR002716">
    <property type="entry name" value="PIN_dom"/>
</dbReference>
<evidence type="ECO:0000259" key="9">
    <source>
        <dbReference type="Pfam" id="PF01850"/>
    </source>
</evidence>
<evidence type="ECO:0000256" key="7">
    <source>
        <dbReference type="ARBA" id="ARBA00038093"/>
    </source>
</evidence>
<keyword evidence="2 8" id="KW-1277">Toxin-antitoxin system</keyword>
<keyword evidence="4 8" id="KW-0479">Metal-binding</keyword>
<dbReference type="PANTHER" id="PTHR33653:SF1">
    <property type="entry name" value="RIBONUCLEASE VAPC2"/>
    <property type="match status" value="1"/>
</dbReference>
<dbReference type="PANTHER" id="PTHR33653">
    <property type="entry name" value="RIBONUCLEASE VAPC2"/>
    <property type="match status" value="1"/>
</dbReference>
<comment type="caution">
    <text evidence="10">The sequence shown here is derived from an EMBL/GenBank/DDBJ whole genome shotgun (WGS) entry which is preliminary data.</text>
</comment>
<organism evidence="10 11">
    <name type="scientific">Rhizobium puerariae</name>
    <dbReference type="NCBI Taxonomy" id="1585791"/>
    <lineage>
        <taxon>Bacteria</taxon>
        <taxon>Pseudomonadati</taxon>
        <taxon>Pseudomonadota</taxon>
        <taxon>Alphaproteobacteria</taxon>
        <taxon>Hyphomicrobiales</taxon>
        <taxon>Rhizobiaceae</taxon>
        <taxon>Rhizobium/Agrobacterium group</taxon>
        <taxon>Rhizobium</taxon>
    </lineage>
</organism>
<sequence length="152" mass="16857">MIGWLLNTNVISALINPNGAPSVKRWAAGQDEDHFFISILVLAEYDKGIENLPPDDVNPYRYAAARDALEDRFGGRILSVTDPIVRRWGDISGKTKLATSQAPPVIDTLLAATAIEHNLYLVTRNVKDTRASGAVVFDPWQDDPSRFPLSRR</sequence>
<dbReference type="InterPro" id="IPR029060">
    <property type="entry name" value="PIN-like_dom_sf"/>
</dbReference>
<keyword evidence="6 8" id="KW-0460">Magnesium</keyword>
<evidence type="ECO:0000256" key="2">
    <source>
        <dbReference type="ARBA" id="ARBA00022649"/>
    </source>
</evidence>
<evidence type="ECO:0000256" key="1">
    <source>
        <dbReference type="ARBA" id="ARBA00001946"/>
    </source>
</evidence>
<proteinExistence type="inferred from homology"/>
<comment type="similarity">
    <text evidence="7 8">Belongs to the PINc/VapC protein family.</text>
</comment>
<keyword evidence="11" id="KW-1185">Reference proteome</keyword>
<feature type="binding site" evidence="8">
    <location>
        <position position="107"/>
    </location>
    <ligand>
        <name>Mg(2+)</name>
        <dbReference type="ChEBI" id="CHEBI:18420"/>
    </ligand>
</feature>
<dbReference type="InterPro" id="IPR022907">
    <property type="entry name" value="VapC_family"/>
</dbReference>
<name>A0ABV6AIK3_9HYPH</name>
<dbReference type="EC" id="3.1.-.-" evidence="8"/>
<evidence type="ECO:0000256" key="6">
    <source>
        <dbReference type="ARBA" id="ARBA00022842"/>
    </source>
</evidence>
<keyword evidence="5 8" id="KW-0378">Hydrolase</keyword>
<protein>
    <recommendedName>
        <fullName evidence="8">Ribonuclease VapC</fullName>
        <shortName evidence="8">RNase VapC</shortName>
        <ecNumber evidence="8">3.1.-.-</ecNumber>
    </recommendedName>
    <alternativeName>
        <fullName evidence="8">Toxin VapC</fullName>
    </alternativeName>
</protein>
<gene>
    <name evidence="8" type="primary">vapC</name>
    <name evidence="10" type="ORF">ACFFP0_16435</name>
</gene>
<evidence type="ECO:0000256" key="4">
    <source>
        <dbReference type="ARBA" id="ARBA00022723"/>
    </source>
</evidence>
<evidence type="ECO:0000256" key="5">
    <source>
        <dbReference type="ARBA" id="ARBA00022801"/>
    </source>
</evidence>
<dbReference type="SUPFAM" id="SSF88723">
    <property type="entry name" value="PIN domain-like"/>
    <property type="match status" value="1"/>
</dbReference>
<evidence type="ECO:0000256" key="8">
    <source>
        <dbReference type="HAMAP-Rule" id="MF_00265"/>
    </source>
</evidence>
<dbReference type="Gene3D" id="3.40.50.1010">
    <property type="entry name" value="5'-nuclease"/>
    <property type="match status" value="1"/>
</dbReference>
<dbReference type="Pfam" id="PF01850">
    <property type="entry name" value="PIN"/>
    <property type="match status" value="1"/>
</dbReference>
<dbReference type="CDD" id="cd18746">
    <property type="entry name" value="PIN_VapC4-5_FitB-like"/>
    <property type="match status" value="1"/>
</dbReference>
<accession>A0ABV6AIK3</accession>
<dbReference type="RefSeq" id="WP_377262791.1">
    <property type="nucleotide sequence ID" value="NZ_JBHMAA010000017.1"/>
</dbReference>
<evidence type="ECO:0000256" key="3">
    <source>
        <dbReference type="ARBA" id="ARBA00022722"/>
    </source>
</evidence>